<keyword evidence="7 8" id="KW-0472">Membrane</keyword>
<dbReference type="Pfam" id="PF00528">
    <property type="entry name" value="BPD_transp_1"/>
    <property type="match status" value="1"/>
</dbReference>
<dbReference type="RefSeq" id="WP_346337535.1">
    <property type="nucleotide sequence ID" value="NZ_JBBYXI010000003.1"/>
</dbReference>
<sequence>METILLTLNEYWTLFIRIMPFLFQGFIETFKVSLVAILAGSTLGFAIGILRTERIPVLNPLLALYIHVLRGTPFLVQLYIFYYVMPNLNISWLQWDATTAAFVALSIYTSSYVSEIVSSAIQTVPEGQWNAATALGLTHTQTLRLIILPQAMRLMVPSMSGVYVMIIKSTAILSVVAITELTRQGQSMIQLNARYTLFIWLVVAGFYFIYCYPVLRFARWAEKKLGISKPIELN</sequence>
<feature type="transmembrane region" description="Helical" evidence="8">
    <location>
        <begin position="197"/>
        <end position="215"/>
    </location>
</feature>
<dbReference type="InterPro" id="IPR035906">
    <property type="entry name" value="MetI-like_sf"/>
</dbReference>
<dbReference type="InterPro" id="IPR043429">
    <property type="entry name" value="ArtM/GltK/GlnP/TcyL/YhdX-like"/>
</dbReference>
<keyword evidence="11" id="KW-1185">Reference proteome</keyword>
<evidence type="ECO:0000256" key="2">
    <source>
        <dbReference type="ARBA" id="ARBA00010072"/>
    </source>
</evidence>
<comment type="similarity">
    <text evidence="2">Belongs to the binding-protein-dependent transport system permease family. HisMQ subfamily.</text>
</comment>
<keyword evidence="4" id="KW-1003">Cell membrane</keyword>
<comment type="caution">
    <text evidence="10">The sequence shown here is derived from an EMBL/GenBank/DDBJ whole genome shotgun (WGS) entry which is preliminary data.</text>
</comment>
<dbReference type="PANTHER" id="PTHR30614">
    <property type="entry name" value="MEMBRANE COMPONENT OF AMINO ACID ABC TRANSPORTER"/>
    <property type="match status" value="1"/>
</dbReference>
<dbReference type="Gene3D" id="1.10.3720.10">
    <property type="entry name" value="MetI-like"/>
    <property type="match status" value="1"/>
</dbReference>
<dbReference type="Proteomes" id="UP001418637">
    <property type="component" value="Unassembled WGS sequence"/>
</dbReference>
<name>A0ABV0BMF7_9HYPH</name>
<comment type="subcellular location">
    <subcellularLocation>
        <location evidence="1">Cell inner membrane</location>
        <topology evidence="1">Multi-pass membrane protein</topology>
    </subcellularLocation>
    <subcellularLocation>
        <location evidence="8">Cell membrane</location>
        <topology evidence="8">Multi-pass membrane protein</topology>
    </subcellularLocation>
</comment>
<evidence type="ECO:0000259" key="9">
    <source>
        <dbReference type="PROSITE" id="PS50928"/>
    </source>
</evidence>
<organism evidence="10 11">
    <name type="scientific">Hohaiivirga grylli</name>
    <dbReference type="NCBI Taxonomy" id="3133970"/>
    <lineage>
        <taxon>Bacteria</taxon>
        <taxon>Pseudomonadati</taxon>
        <taxon>Pseudomonadota</taxon>
        <taxon>Alphaproteobacteria</taxon>
        <taxon>Hyphomicrobiales</taxon>
        <taxon>Methylobacteriaceae</taxon>
        <taxon>Hohaiivirga</taxon>
    </lineage>
</organism>
<dbReference type="SUPFAM" id="SSF161098">
    <property type="entry name" value="MetI-like"/>
    <property type="match status" value="1"/>
</dbReference>
<proteinExistence type="inferred from homology"/>
<reference evidence="10 11" key="1">
    <citation type="submission" date="2024-04" db="EMBL/GenBank/DDBJ databases">
        <title>A novel species isolated from cricket.</title>
        <authorList>
            <person name="Wang H.-C."/>
        </authorList>
    </citation>
    <scope>NUCLEOTIDE SEQUENCE [LARGE SCALE GENOMIC DNA]</scope>
    <source>
        <strain evidence="10 11">WL0021</strain>
    </source>
</reference>
<feature type="transmembrane region" description="Helical" evidence="8">
    <location>
        <begin position="62"/>
        <end position="84"/>
    </location>
</feature>
<evidence type="ECO:0000256" key="6">
    <source>
        <dbReference type="ARBA" id="ARBA00022989"/>
    </source>
</evidence>
<gene>
    <name evidence="10" type="ORF">WJT86_10630</name>
</gene>
<dbReference type="NCBIfam" id="TIGR01726">
    <property type="entry name" value="HEQRo_perm_3TM"/>
    <property type="match status" value="1"/>
</dbReference>
<keyword evidence="3 8" id="KW-0813">Transport</keyword>
<feature type="transmembrane region" description="Helical" evidence="8">
    <location>
        <begin position="30"/>
        <end position="50"/>
    </location>
</feature>
<evidence type="ECO:0000256" key="4">
    <source>
        <dbReference type="ARBA" id="ARBA00022475"/>
    </source>
</evidence>
<feature type="transmembrane region" description="Helical" evidence="8">
    <location>
        <begin position="154"/>
        <end position="177"/>
    </location>
</feature>
<evidence type="ECO:0000256" key="1">
    <source>
        <dbReference type="ARBA" id="ARBA00004429"/>
    </source>
</evidence>
<evidence type="ECO:0000313" key="11">
    <source>
        <dbReference type="Proteomes" id="UP001418637"/>
    </source>
</evidence>
<dbReference type="PANTHER" id="PTHR30614:SF34">
    <property type="entry name" value="BLR6398 PROTEIN"/>
    <property type="match status" value="1"/>
</dbReference>
<dbReference type="PROSITE" id="PS50928">
    <property type="entry name" value="ABC_TM1"/>
    <property type="match status" value="1"/>
</dbReference>
<evidence type="ECO:0000256" key="7">
    <source>
        <dbReference type="ARBA" id="ARBA00023136"/>
    </source>
</evidence>
<dbReference type="EMBL" id="JBBYXI010000003">
    <property type="protein sequence ID" value="MEN3931511.1"/>
    <property type="molecule type" value="Genomic_DNA"/>
</dbReference>
<dbReference type="InterPro" id="IPR010065">
    <property type="entry name" value="AA_ABC_transptr_permease_3TM"/>
</dbReference>
<accession>A0ABV0BMF7</accession>
<dbReference type="InterPro" id="IPR000515">
    <property type="entry name" value="MetI-like"/>
</dbReference>
<feature type="domain" description="ABC transmembrane type-1" evidence="9">
    <location>
        <begin position="26"/>
        <end position="210"/>
    </location>
</feature>
<dbReference type="CDD" id="cd06261">
    <property type="entry name" value="TM_PBP2"/>
    <property type="match status" value="1"/>
</dbReference>
<evidence type="ECO:0000256" key="5">
    <source>
        <dbReference type="ARBA" id="ARBA00022692"/>
    </source>
</evidence>
<evidence type="ECO:0000313" key="10">
    <source>
        <dbReference type="EMBL" id="MEN3931511.1"/>
    </source>
</evidence>
<evidence type="ECO:0000256" key="8">
    <source>
        <dbReference type="RuleBase" id="RU363032"/>
    </source>
</evidence>
<evidence type="ECO:0000256" key="3">
    <source>
        <dbReference type="ARBA" id="ARBA00022448"/>
    </source>
</evidence>
<protein>
    <submittedName>
        <fullName evidence="10">Amino acid ABC transporter permease</fullName>
    </submittedName>
</protein>
<keyword evidence="5 8" id="KW-0812">Transmembrane</keyword>
<keyword evidence="6 8" id="KW-1133">Transmembrane helix</keyword>